<reference evidence="2" key="1">
    <citation type="submission" date="2021-06" db="EMBL/GenBank/DDBJ databases">
        <authorList>
            <person name="Kallberg Y."/>
            <person name="Tangrot J."/>
            <person name="Rosling A."/>
        </authorList>
    </citation>
    <scope>NUCLEOTIDE SEQUENCE</scope>
    <source>
        <strain evidence="2">UK204</strain>
    </source>
</reference>
<dbReference type="Pfam" id="PF13921">
    <property type="entry name" value="Myb_DNA-bind_6"/>
    <property type="match status" value="1"/>
</dbReference>
<gene>
    <name evidence="2" type="ORF">FCALED_LOCUS4608</name>
</gene>
<dbReference type="AlphaFoldDB" id="A0A9N9F9S2"/>
<dbReference type="PANTHER" id="PTHR45614:SF232">
    <property type="entry name" value="TRANSCRIPTION FACTOR MYB3R-2"/>
    <property type="match status" value="1"/>
</dbReference>
<proteinExistence type="predicted"/>
<comment type="caution">
    <text evidence="2">The sequence shown here is derived from an EMBL/GenBank/DDBJ whole genome shotgun (WGS) entry which is preliminary data.</text>
</comment>
<dbReference type="EMBL" id="CAJVPQ010000915">
    <property type="protein sequence ID" value="CAG8519182.1"/>
    <property type="molecule type" value="Genomic_DNA"/>
</dbReference>
<dbReference type="InterPro" id="IPR001005">
    <property type="entry name" value="SANT/Myb"/>
</dbReference>
<keyword evidence="3" id="KW-1185">Reference proteome</keyword>
<dbReference type="GO" id="GO:0005634">
    <property type="term" value="C:nucleus"/>
    <property type="evidence" value="ECO:0007669"/>
    <property type="project" value="TreeGrafter"/>
</dbReference>
<feature type="domain" description="Myb-like" evidence="1">
    <location>
        <begin position="28"/>
        <end position="74"/>
    </location>
</feature>
<dbReference type="PROSITE" id="PS50090">
    <property type="entry name" value="MYB_LIKE"/>
    <property type="match status" value="1"/>
</dbReference>
<sequence length="124" mass="14931">MSNEINETKETVEKRLKKRNIKRAKVLGAYSEEEDRQLLNLFSQYSNKINKWRMFGDKLKRNHKSVRERYVNHLDPTIDKDPLTEDEKLKINSLQDDPSYYKKWAKIAEEFCLKKCGYYTYSSK</sequence>
<dbReference type="GO" id="GO:0000978">
    <property type="term" value="F:RNA polymerase II cis-regulatory region sequence-specific DNA binding"/>
    <property type="evidence" value="ECO:0007669"/>
    <property type="project" value="TreeGrafter"/>
</dbReference>
<evidence type="ECO:0000313" key="2">
    <source>
        <dbReference type="EMBL" id="CAG8519182.1"/>
    </source>
</evidence>
<dbReference type="Gene3D" id="1.10.10.60">
    <property type="entry name" value="Homeodomain-like"/>
    <property type="match status" value="1"/>
</dbReference>
<dbReference type="InterPro" id="IPR050560">
    <property type="entry name" value="MYB_TF"/>
</dbReference>
<dbReference type="SUPFAM" id="SSF46689">
    <property type="entry name" value="Homeodomain-like"/>
    <property type="match status" value="1"/>
</dbReference>
<dbReference type="OrthoDB" id="2143914at2759"/>
<dbReference type="Proteomes" id="UP000789570">
    <property type="component" value="Unassembled WGS sequence"/>
</dbReference>
<dbReference type="GO" id="GO:0000981">
    <property type="term" value="F:DNA-binding transcription factor activity, RNA polymerase II-specific"/>
    <property type="evidence" value="ECO:0007669"/>
    <property type="project" value="TreeGrafter"/>
</dbReference>
<dbReference type="PANTHER" id="PTHR45614">
    <property type="entry name" value="MYB PROTEIN-RELATED"/>
    <property type="match status" value="1"/>
</dbReference>
<accession>A0A9N9F9S2</accession>
<organism evidence="2 3">
    <name type="scientific">Funneliformis caledonium</name>
    <dbReference type="NCBI Taxonomy" id="1117310"/>
    <lineage>
        <taxon>Eukaryota</taxon>
        <taxon>Fungi</taxon>
        <taxon>Fungi incertae sedis</taxon>
        <taxon>Mucoromycota</taxon>
        <taxon>Glomeromycotina</taxon>
        <taxon>Glomeromycetes</taxon>
        <taxon>Glomerales</taxon>
        <taxon>Glomeraceae</taxon>
        <taxon>Funneliformis</taxon>
    </lineage>
</organism>
<dbReference type="InterPro" id="IPR009057">
    <property type="entry name" value="Homeodomain-like_sf"/>
</dbReference>
<evidence type="ECO:0000259" key="1">
    <source>
        <dbReference type="PROSITE" id="PS50090"/>
    </source>
</evidence>
<protein>
    <submittedName>
        <fullName evidence="2">6442_t:CDS:1</fullName>
    </submittedName>
</protein>
<name>A0A9N9F9S2_9GLOM</name>
<evidence type="ECO:0000313" key="3">
    <source>
        <dbReference type="Proteomes" id="UP000789570"/>
    </source>
</evidence>